<gene>
    <name evidence="1" type="ORF">AVW11_24055</name>
</gene>
<evidence type="ECO:0000313" key="2">
    <source>
        <dbReference type="Proteomes" id="UP000187151"/>
    </source>
</evidence>
<evidence type="ECO:0000313" key="1">
    <source>
        <dbReference type="EMBL" id="OLZ62006.1"/>
    </source>
</evidence>
<dbReference type="Proteomes" id="UP000187151">
    <property type="component" value="Unassembled WGS sequence"/>
</dbReference>
<comment type="caution">
    <text evidence="1">The sequence shown here is derived from an EMBL/GenBank/DDBJ whole genome shotgun (WGS) entry which is preliminary data.</text>
</comment>
<organism evidence="1 2">
    <name type="scientific">Streptomyces amritsarensis</name>
    <dbReference type="NCBI Taxonomy" id="681158"/>
    <lineage>
        <taxon>Bacteria</taxon>
        <taxon>Bacillati</taxon>
        <taxon>Actinomycetota</taxon>
        <taxon>Actinomycetes</taxon>
        <taxon>Kitasatosporales</taxon>
        <taxon>Streptomycetaceae</taxon>
        <taxon>Streptomyces</taxon>
    </lineage>
</organism>
<protein>
    <submittedName>
        <fullName evidence="1">Uncharacterized protein</fullName>
    </submittedName>
</protein>
<reference evidence="1 2" key="1">
    <citation type="submission" date="2016-01" db="EMBL/GenBank/DDBJ databases">
        <title>Streptomyces amritsarensis strain MTCC 11845 genome sequencing and assembly.</title>
        <authorList>
            <person name="Sharma D."/>
            <person name="Nair G.R."/>
            <person name="Kaur G."/>
            <person name="Manhas R.K."/>
            <person name="Mayilraj S."/>
        </authorList>
    </citation>
    <scope>NUCLEOTIDE SEQUENCE [LARGE SCALE GENOMIC DNA]</scope>
    <source>
        <strain evidence="1 2">MTCC 11845</strain>
    </source>
</reference>
<proteinExistence type="predicted"/>
<dbReference type="EMBL" id="MQUR01000063">
    <property type="protein sequence ID" value="OLZ62006.1"/>
    <property type="molecule type" value="Genomic_DNA"/>
</dbReference>
<name>A0ABX3FXF8_9ACTN</name>
<keyword evidence="2" id="KW-1185">Reference proteome</keyword>
<sequence>MQPQPSFRSITAVDLRRVLVLADSPIVLEKAGEFVVLTDLHVDEVCADLRAETEQFETGTPEHSASVARLVSAQRAIRNTPEGYWIAAAVRKLHLTL</sequence>
<accession>A0ABX3FXF8</accession>